<sequence length="131" mass="14213">MTALLLEIDAHNGFAGAFFPASEASANLDDLPVGISTLLLAEGCDSGLEPLISSPNSALRWRRLDGTKTNNLLTETNMATGEHRRRRAHGVHWRTVDPVTRSQLICAEQALNGSDTFTGFTGFTGKCLIKW</sequence>
<dbReference type="EMBL" id="JAFJYC010000001">
    <property type="protein sequence ID" value="MBT9432328.1"/>
    <property type="molecule type" value="Genomic_DNA"/>
</dbReference>
<evidence type="ECO:0000313" key="2">
    <source>
        <dbReference type="Proteomes" id="UP000811282"/>
    </source>
</evidence>
<name>A0ABS5YBK0_9GAMM</name>
<organism evidence="1 2">
    <name type="scientific">Candidatus Sodalis endolongispinus</name>
    <dbReference type="NCBI Taxonomy" id="2812662"/>
    <lineage>
        <taxon>Bacteria</taxon>
        <taxon>Pseudomonadati</taxon>
        <taxon>Pseudomonadota</taxon>
        <taxon>Gammaproteobacteria</taxon>
        <taxon>Enterobacterales</taxon>
        <taxon>Bruguierivoracaceae</taxon>
        <taxon>Sodalis</taxon>
    </lineage>
</organism>
<dbReference type="Proteomes" id="UP000811282">
    <property type="component" value="Unassembled WGS sequence"/>
</dbReference>
<protein>
    <submittedName>
        <fullName evidence="1">Tn3 family transposase</fullName>
    </submittedName>
</protein>
<keyword evidence="2" id="KW-1185">Reference proteome</keyword>
<evidence type="ECO:0000313" key="1">
    <source>
        <dbReference type="EMBL" id="MBT9432328.1"/>
    </source>
</evidence>
<accession>A0ABS5YBK0</accession>
<proteinExistence type="predicted"/>
<gene>
    <name evidence="1" type="ORF">JZM24_09670</name>
</gene>
<reference evidence="1 2" key="1">
    <citation type="journal article" date="2021" name="Genome Biol. Evol.">
        <title>The evolution of interdependence in a four-way mealybug symbiosis.</title>
        <authorList>
            <person name="Garber A.I."/>
            <person name="Kupper M."/>
            <person name="Laetsch D.R."/>
            <person name="Weldon S.R."/>
            <person name="Ladinsky M.S."/>
            <person name="Bjorkman P.J."/>
            <person name="McCutcheon J.P."/>
        </authorList>
    </citation>
    <scope>NUCLEOTIDE SEQUENCE [LARGE SCALE GENOMIC DNA]</scope>
    <source>
        <strain evidence="1">SOD</strain>
    </source>
</reference>
<comment type="caution">
    <text evidence="1">The sequence shown here is derived from an EMBL/GenBank/DDBJ whole genome shotgun (WGS) entry which is preliminary data.</text>
</comment>